<evidence type="ECO:0000313" key="2">
    <source>
        <dbReference type="EMBL" id="MDN3427367.1"/>
    </source>
</evidence>
<dbReference type="RefSeq" id="WP_290214769.1">
    <property type="nucleotide sequence ID" value="NZ_JASDCQ010000002.1"/>
</dbReference>
<evidence type="ECO:0000313" key="3">
    <source>
        <dbReference type="Proteomes" id="UP001225873"/>
    </source>
</evidence>
<evidence type="ECO:0000256" key="1">
    <source>
        <dbReference type="SAM" id="Phobius"/>
    </source>
</evidence>
<name>A0ABT7ZJX5_9BACL</name>
<gene>
    <name evidence="2" type="ORF">QMA01_08695</name>
</gene>
<feature type="transmembrane region" description="Helical" evidence="1">
    <location>
        <begin position="31"/>
        <end position="48"/>
    </location>
</feature>
<keyword evidence="1" id="KW-0812">Transmembrane</keyword>
<accession>A0ABT7ZJX5</accession>
<dbReference type="Proteomes" id="UP001225873">
    <property type="component" value="Unassembled WGS sequence"/>
</dbReference>
<comment type="caution">
    <text evidence="2">The sequence shown here is derived from an EMBL/GenBank/DDBJ whole genome shotgun (WGS) entry which is preliminary data.</text>
</comment>
<organism evidence="2 3">
    <name type="scientific">Planococcus notacanthi</name>
    <dbReference type="NCBI Taxonomy" id="3035188"/>
    <lineage>
        <taxon>Bacteria</taxon>
        <taxon>Bacillati</taxon>
        <taxon>Bacillota</taxon>
        <taxon>Bacilli</taxon>
        <taxon>Bacillales</taxon>
        <taxon>Caryophanaceae</taxon>
        <taxon>Planococcus</taxon>
    </lineage>
</organism>
<sequence length="60" mass="6595">MNVNLLLSIVMVGVGVAFLALMFLLPGEVTIGAFIASLAIAAFFYMLHKKQKNKVRSQRI</sequence>
<proteinExistence type="predicted"/>
<feature type="transmembrane region" description="Helical" evidence="1">
    <location>
        <begin position="5"/>
        <end position="25"/>
    </location>
</feature>
<protein>
    <recommendedName>
        <fullName evidence="4">YlaF family protein</fullName>
    </recommendedName>
</protein>
<keyword evidence="1" id="KW-0472">Membrane</keyword>
<evidence type="ECO:0008006" key="4">
    <source>
        <dbReference type="Google" id="ProtNLM"/>
    </source>
</evidence>
<keyword evidence="3" id="KW-1185">Reference proteome</keyword>
<dbReference type="EMBL" id="JASDCQ010000002">
    <property type="protein sequence ID" value="MDN3427367.1"/>
    <property type="molecule type" value="Genomic_DNA"/>
</dbReference>
<keyword evidence="1" id="KW-1133">Transmembrane helix</keyword>
<reference evidence="2 3" key="1">
    <citation type="submission" date="2023-03" db="EMBL/GenBank/DDBJ databases">
        <authorList>
            <person name="Uniacke-Lowe S."/>
            <person name="Ross P."/>
            <person name="Hill C."/>
        </authorList>
    </citation>
    <scope>NUCLEOTIDE SEQUENCE [LARGE SCALE GENOMIC DNA]</scope>
    <source>
        <strain evidence="2 3">APC 4016</strain>
    </source>
</reference>